<dbReference type="PROSITE" id="PS50850">
    <property type="entry name" value="MFS"/>
    <property type="match status" value="1"/>
</dbReference>
<dbReference type="Proteomes" id="UP000095287">
    <property type="component" value="Unplaced"/>
</dbReference>
<comment type="subcellular location">
    <subcellularLocation>
        <location evidence="2">Cell membrane</location>
        <topology evidence="2">Multi-pass membrane protein</topology>
    </subcellularLocation>
    <subcellularLocation>
        <location evidence="1">Nucleus</location>
    </subcellularLocation>
</comment>
<evidence type="ECO:0000259" key="13">
    <source>
        <dbReference type="PROSITE" id="PS01124"/>
    </source>
</evidence>
<dbReference type="SUPFAM" id="SSF54001">
    <property type="entry name" value="Cysteine proteinases"/>
    <property type="match status" value="1"/>
</dbReference>
<dbReference type="InterPro" id="IPR013766">
    <property type="entry name" value="Thioredoxin_domain"/>
</dbReference>
<evidence type="ECO:0000256" key="9">
    <source>
        <dbReference type="ARBA" id="ARBA00023125"/>
    </source>
</evidence>
<dbReference type="Gene3D" id="1.10.10.60">
    <property type="entry name" value="Homeodomain-like"/>
    <property type="match status" value="1"/>
</dbReference>
<evidence type="ECO:0000256" key="2">
    <source>
        <dbReference type="ARBA" id="ARBA00004651"/>
    </source>
</evidence>
<dbReference type="InterPro" id="IPR036259">
    <property type="entry name" value="MFS_trans_sf"/>
</dbReference>
<dbReference type="PANTHER" id="PTHR43124">
    <property type="entry name" value="PURINE EFFLUX PUMP PBUE"/>
    <property type="match status" value="1"/>
</dbReference>
<dbReference type="InterPro" id="IPR018060">
    <property type="entry name" value="HTH_AraC"/>
</dbReference>
<evidence type="ECO:0000256" key="12">
    <source>
        <dbReference type="SAM" id="Phobius"/>
    </source>
</evidence>
<evidence type="ECO:0000256" key="4">
    <source>
        <dbReference type="ARBA" id="ARBA00012701"/>
    </source>
</evidence>
<dbReference type="Pfam" id="PF12833">
    <property type="entry name" value="HTH_18"/>
    <property type="match status" value="1"/>
</dbReference>
<keyword evidence="11" id="KW-0804">Transcription</keyword>
<evidence type="ECO:0000313" key="17">
    <source>
        <dbReference type="WBParaSite" id="L893_g16358.t1"/>
    </source>
</evidence>
<evidence type="ECO:0000256" key="6">
    <source>
        <dbReference type="ARBA" id="ARBA00022692"/>
    </source>
</evidence>
<keyword evidence="5" id="KW-1003">Cell membrane</keyword>
<evidence type="ECO:0000256" key="7">
    <source>
        <dbReference type="ARBA" id="ARBA00022989"/>
    </source>
</evidence>
<dbReference type="PROSITE" id="PS51352">
    <property type="entry name" value="THIOREDOXIN_2"/>
    <property type="match status" value="1"/>
</dbReference>
<dbReference type="SMART" id="SM00342">
    <property type="entry name" value="HTH_ARAC"/>
    <property type="match status" value="1"/>
</dbReference>
<dbReference type="InterPro" id="IPR009057">
    <property type="entry name" value="Homeodomain-like_sf"/>
</dbReference>
<dbReference type="WBParaSite" id="L893_g16358.t1">
    <property type="protein sequence ID" value="L893_g16358.t1"/>
    <property type="gene ID" value="L893_g16358"/>
</dbReference>
<dbReference type="SUPFAM" id="SSF46689">
    <property type="entry name" value="Homeodomain-like"/>
    <property type="match status" value="1"/>
</dbReference>
<dbReference type="CDD" id="cd02947">
    <property type="entry name" value="TRX_family"/>
    <property type="match status" value="1"/>
</dbReference>
<feature type="transmembrane region" description="Helical" evidence="12">
    <location>
        <begin position="122"/>
        <end position="144"/>
    </location>
</feature>
<dbReference type="InterPro" id="IPR011701">
    <property type="entry name" value="MFS"/>
</dbReference>
<dbReference type="EC" id="2.3.1.5" evidence="4"/>
<feature type="transmembrane region" description="Helical" evidence="12">
    <location>
        <begin position="187"/>
        <end position="206"/>
    </location>
</feature>
<dbReference type="GO" id="GO:0005886">
    <property type="term" value="C:plasma membrane"/>
    <property type="evidence" value="ECO:0007669"/>
    <property type="project" value="UniProtKB-SubCell"/>
</dbReference>
<comment type="similarity">
    <text evidence="3">Belongs to the arylamine N-acetyltransferase family.</text>
</comment>
<dbReference type="AlphaFoldDB" id="A0A1I7YH43"/>
<dbReference type="InterPro" id="IPR050189">
    <property type="entry name" value="MFS_Efflux_Transporters"/>
</dbReference>
<organism evidence="16 17">
    <name type="scientific">Steinernema glaseri</name>
    <dbReference type="NCBI Taxonomy" id="37863"/>
    <lineage>
        <taxon>Eukaryota</taxon>
        <taxon>Metazoa</taxon>
        <taxon>Ecdysozoa</taxon>
        <taxon>Nematoda</taxon>
        <taxon>Chromadorea</taxon>
        <taxon>Rhabditida</taxon>
        <taxon>Tylenchina</taxon>
        <taxon>Panagrolaimomorpha</taxon>
        <taxon>Strongyloidoidea</taxon>
        <taxon>Steinernematidae</taxon>
        <taxon>Steinernema</taxon>
    </lineage>
</organism>
<dbReference type="GO" id="GO:0005634">
    <property type="term" value="C:nucleus"/>
    <property type="evidence" value="ECO:0007669"/>
    <property type="project" value="UniProtKB-SubCell"/>
</dbReference>
<dbReference type="GO" id="GO:0043565">
    <property type="term" value="F:sequence-specific DNA binding"/>
    <property type="evidence" value="ECO:0007669"/>
    <property type="project" value="InterPro"/>
</dbReference>
<reference evidence="17" key="1">
    <citation type="submission" date="2016-11" db="UniProtKB">
        <authorList>
            <consortium name="WormBaseParasite"/>
        </authorList>
    </citation>
    <scope>IDENTIFICATION</scope>
</reference>
<dbReference type="Gene3D" id="3.40.30.10">
    <property type="entry name" value="Glutaredoxin"/>
    <property type="match status" value="1"/>
</dbReference>
<keyword evidence="10 12" id="KW-0472">Membrane</keyword>
<dbReference type="Gene3D" id="1.20.1250.20">
    <property type="entry name" value="MFS general substrate transporter like domains"/>
    <property type="match status" value="1"/>
</dbReference>
<dbReference type="Pfam" id="PF00797">
    <property type="entry name" value="Acetyltransf_2"/>
    <property type="match status" value="1"/>
</dbReference>
<evidence type="ECO:0000256" key="3">
    <source>
        <dbReference type="ARBA" id="ARBA00006547"/>
    </source>
</evidence>
<evidence type="ECO:0000256" key="5">
    <source>
        <dbReference type="ARBA" id="ARBA00022475"/>
    </source>
</evidence>
<proteinExistence type="inferred from homology"/>
<dbReference type="Pfam" id="PF07690">
    <property type="entry name" value="MFS_1"/>
    <property type="match status" value="1"/>
</dbReference>
<evidence type="ECO:0000256" key="1">
    <source>
        <dbReference type="ARBA" id="ARBA00004123"/>
    </source>
</evidence>
<keyword evidence="16" id="KW-1185">Reference proteome</keyword>
<evidence type="ECO:0000256" key="10">
    <source>
        <dbReference type="ARBA" id="ARBA00023136"/>
    </source>
</evidence>
<dbReference type="GO" id="GO:0004060">
    <property type="term" value="F:arylamine N-acetyltransferase activity"/>
    <property type="evidence" value="ECO:0007669"/>
    <property type="project" value="UniProtKB-EC"/>
</dbReference>
<dbReference type="InterPro" id="IPR038765">
    <property type="entry name" value="Papain-like_cys_pep_sf"/>
</dbReference>
<name>A0A1I7YH43_9BILA</name>
<protein>
    <recommendedName>
        <fullName evidence="4">arylamine N-acetyltransferase</fullName>
        <ecNumber evidence="4">2.3.1.5</ecNumber>
    </recommendedName>
</protein>
<dbReference type="Gene3D" id="3.30.2140.10">
    <property type="entry name" value="Arylamine N-acetyltransferase"/>
    <property type="match status" value="1"/>
</dbReference>
<dbReference type="Gene3D" id="2.40.128.150">
    <property type="entry name" value="Cysteine proteinases"/>
    <property type="match status" value="1"/>
</dbReference>
<dbReference type="InterPro" id="IPR037923">
    <property type="entry name" value="HTH-like"/>
</dbReference>
<feature type="domain" description="Thioredoxin" evidence="15">
    <location>
        <begin position="329"/>
        <end position="446"/>
    </location>
</feature>
<feature type="transmembrane region" description="Helical" evidence="12">
    <location>
        <begin position="266"/>
        <end position="285"/>
    </location>
</feature>
<dbReference type="GO" id="GO:0022857">
    <property type="term" value="F:transmembrane transporter activity"/>
    <property type="evidence" value="ECO:0007669"/>
    <property type="project" value="InterPro"/>
</dbReference>
<feature type="transmembrane region" description="Helical" evidence="12">
    <location>
        <begin position="156"/>
        <end position="175"/>
    </location>
</feature>
<accession>A0A1I7YH43</accession>
<evidence type="ECO:0000259" key="15">
    <source>
        <dbReference type="PROSITE" id="PS51352"/>
    </source>
</evidence>
<dbReference type="PROSITE" id="PS01124">
    <property type="entry name" value="HTH_ARAC_FAMILY_2"/>
    <property type="match status" value="1"/>
</dbReference>
<evidence type="ECO:0000256" key="11">
    <source>
        <dbReference type="ARBA" id="ARBA00023163"/>
    </source>
</evidence>
<dbReference type="GO" id="GO:0003700">
    <property type="term" value="F:DNA-binding transcription factor activity"/>
    <property type="evidence" value="ECO:0007669"/>
    <property type="project" value="InterPro"/>
</dbReference>
<evidence type="ECO:0000259" key="14">
    <source>
        <dbReference type="PROSITE" id="PS50850"/>
    </source>
</evidence>
<feature type="transmembrane region" description="Helical" evidence="12">
    <location>
        <begin position="98"/>
        <end position="116"/>
    </location>
</feature>
<dbReference type="SUPFAM" id="SSF103473">
    <property type="entry name" value="MFS general substrate transporter"/>
    <property type="match status" value="1"/>
</dbReference>
<feature type="domain" description="Major facilitator superfamily (MFS) profile" evidence="14">
    <location>
        <begin position="1"/>
        <end position="433"/>
    </location>
</feature>
<feature type="transmembrane region" description="Helical" evidence="12">
    <location>
        <begin position="297"/>
        <end position="330"/>
    </location>
</feature>
<dbReference type="InterPro" id="IPR020846">
    <property type="entry name" value="MFS_dom"/>
</dbReference>
<evidence type="ECO:0000256" key="8">
    <source>
        <dbReference type="ARBA" id="ARBA00023015"/>
    </source>
</evidence>
<keyword evidence="7 12" id="KW-1133">Transmembrane helix</keyword>
<dbReference type="SUPFAM" id="SSF51215">
    <property type="entry name" value="Regulatory protein AraC"/>
    <property type="match status" value="1"/>
</dbReference>
<feature type="domain" description="HTH araC/xylS-type" evidence="13">
    <location>
        <begin position="896"/>
        <end position="994"/>
    </location>
</feature>
<dbReference type="CDD" id="cd17324">
    <property type="entry name" value="MFS_NepI_like"/>
    <property type="match status" value="1"/>
</dbReference>
<dbReference type="PRINTS" id="PR00421">
    <property type="entry name" value="THIOREDOXIN"/>
</dbReference>
<feature type="transmembrane region" description="Helical" evidence="12">
    <location>
        <begin position="232"/>
        <end position="254"/>
    </location>
</feature>
<keyword evidence="9" id="KW-0238">DNA-binding</keyword>
<keyword evidence="8" id="KW-0805">Transcription regulation</keyword>
<sequence length="1004" mass="110663">MAARSPLAARRHGGHGDGRDALFCHAARHGSRSGCITYPYALDQSFAQLADTRDFWSGHVPCGLADPASGLRQSFAVGALIGGPPFAILALRWPSRSALFISQLAFTAATVVSLLAQGYWAILLARFGMGLAYACFWSVAAATAVQLSPPDRRAKALSIVVSGLTVAMVLGGPAGTYISEATGWRGGFWAVITVTVISAVAVLLALPKHTARDAKAPDLVTELRAMKRPALWVAYATTMFTTAAYMGTFGYIAALLMEVSGLSAEWLPAVLILFGVGAFIGLTIGGRTADAQPRGTLVAGIIGLIVSSAIIASFAASVWATVAMVFMLGLAGFLLNPATLDNVNFDAELGQASHVYAVRFWAQWCGPCRVMAPIFNALADDMQGRAQFGEVDLDKSPDLALRYGVQSIPTVLLFKDGMVIDRLNIAPYRGDSVPLDLEAIADKLIHRRRGGYCFEHNTLFLAVLQQMGFNVTPLIARVRWQVPAEVETDVAFGSTTQTAPLEFVLVTPQTTPHGMYRITQAGEVLSLQFQTLSGWQTVYQYGLAPASQIDFEIGNWYTSTYPQSVFLNSLLISRTQPGIRELMVNDTYTQRDNAGLSQRHQYKDAAAWAECLQTRLGLTLSREEAQELFLCLQRFKSVSHHFAHGLGNQALTPVRHADPIGNFAFFFTNLEVAVLADQDANAPNSSAIVLVLDGIHFGHIENCADNFSTFLNAGKTNTMHQIPQLFSAKDSWLTGETTLAEGVGIPLSFGHAYMALMICLSGRALVSLNFKDQLVRPHDVLVLAEDTIALLKRRSRSFKVFFLLMPKNLASEVAYQLPNSLFVFLHDNPLCVLPRKERALLAAWLVQLREIVQTCTLYQHIMLRNQLQNFFLRIAEQIPPEYHGSQQFSRKEMISWRFWELVGQHCREHREVKFYADALNITPFYLSQLSKEFFNDSPKALIDRQVVLEIKALLSYSQLAIGQIADQLNFEDPSYLCRYFKRHTGLSLTRYRQHEQARSGVIGN</sequence>
<dbReference type="PANTHER" id="PTHR43124:SF3">
    <property type="entry name" value="CHLORAMPHENICOL EFFLUX PUMP RV0191"/>
    <property type="match status" value="1"/>
</dbReference>
<keyword evidence="6 12" id="KW-0812">Transmembrane</keyword>
<evidence type="ECO:0000313" key="16">
    <source>
        <dbReference type="Proteomes" id="UP000095287"/>
    </source>
</evidence>
<dbReference type="InterPro" id="IPR001447">
    <property type="entry name" value="Arylamine_N-AcTrfase"/>
</dbReference>